<sequence>MLKKFSQKEQRFYKISIIALSLLVVVSLLPSAIPGFKEISPVKVVHADAVPYSVENIALNPGRNETELNFTWLSPGLPAASIVQMAKKADMTGGVFPDSAQTVTVTGTAVPATTVTDSVYYSNKATVTGLTPKTKYVYRVGDGNAANWSPAYDFTTQDPTNYTIMFVGDPQIGSSGSVVNDTYGWANTLKQAVSKFPNYSFIMSAGDQIENKSAAALETEYDGFQSPDILKSLPMASVVGNHDVNINYKYHFNVPNESNLGIKIDTRNQAVVADPTYGGDYYYTYGDTLFMVLDTNNTNGAEHVQFMQETVAKEPDTKWRIVTFHHDIYGGGQAHSTEQVVLNLRAALFPTLDALDVDMIFMGHDHSYVRTYVMNGDNVQGRQLVDSQGRDVNPNGNTYVTANSASGSKYYELNTTPERYSASRSQLHTPTFSTISVTPNSISVDTFRSDTLEKLDTYGLVKEPEQVKVYAKTAQQDTNSQLDYYYAINNANAVQKLDTSFKYDSAKINFVSAELVTTDAGTFDVDTASAGVVNIKADLTTPIRSAVYGQYQDVIKLTFETIDKLNAGKASVELTKSALTTQNKHAETVSNVEANTADVTVEVPTTPTPGTPTPGTPTPGTPTPGTPTPGTPTPGTPSTGGTTKQFNDIPSGYWAAAAINDLVSKQILNGTSDTTFEPQRSATRAEFTAMLVRALKLTEQSTVKFTDVKSGDWYADAVAAALKAGIVQGTSATLFGANEKITREAMVTMLMRGYEMLNGKVSVNGSITFKDEAKFSSWAAAYIKEAAALGLVGGREEGVFQPAGITTRGEAAQVIFNLLSK</sequence>
<evidence type="ECO:0000256" key="3">
    <source>
        <dbReference type="SAM" id="Phobius"/>
    </source>
</evidence>
<name>A0ABW0W2E7_9BACL</name>
<dbReference type="PANTHER" id="PTHR45867:SF3">
    <property type="entry name" value="ACID PHOSPHATASE TYPE 7"/>
    <property type="match status" value="1"/>
</dbReference>
<dbReference type="SUPFAM" id="SSF56300">
    <property type="entry name" value="Metallo-dependent phosphatases"/>
    <property type="match status" value="1"/>
</dbReference>
<dbReference type="InterPro" id="IPR008963">
    <property type="entry name" value="Purple_acid_Pase-like_N"/>
</dbReference>
<feature type="compositionally biased region" description="Pro residues" evidence="2">
    <location>
        <begin position="606"/>
        <end position="635"/>
    </location>
</feature>
<dbReference type="Pfam" id="PF16656">
    <property type="entry name" value="Pur_ac_phosph_N"/>
    <property type="match status" value="1"/>
</dbReference>
<evidence type="ECO:0000259" key="4">
    <source>
        <dbReference type="PROSITE" id="PS51272"/>
    </source>
</evidence>
<accession>A0ABW0W2E7</accession>
<evidence type="ECO:0000256" key="2">
    <source>
        <dbReference type="SAM" id="MobiDB-lite"/>
    </source>
</evidence>
<keyword evidence="3" id="KW-1133">Transmembrane helix</keyword>
<dbReference type="SUPFAM" id="SSF49363">
    <property type="entry name" value="Purple acid phosphatase, N-terminal domain"/>
    <property type="match status" value="1"/>
</dbReference>
<organism evidence="5 6">
    <name type="scientific">Paenibacillus solisilvae</name>
    <dbReference type="NCBI Taxonomy" id="2486751"/>
    <lineage>
        <taxon>Bacteria</taxon>
        <taxon>Bacillati</taxon>
        <taxon>Bacillota</taxon>
        <taxon>Bacilli</taxon>
        <taxon>Bacillales</taxon>
        <taxon>Paenibacillaceae</taxon>
        <taxon>Paenibacillus</taxon>
    </lineage>
</organism>
<evidence type="ECO:0000313" key="6">
    <source>
        <dbReference type="Proteomes" id="UP001596047"/>
    </source>
</evidence>
<feature type="domain" description="SLH" evidence="4">
    <location>
        <begin position="766"/>
        <end position="821"/>
    </location>
</feature>
<gene>
    <name evidence="5" type="ORF">ACFPYJ_18820</name>
</gene>
<proteinExistence type="predicted"/>
<dbReference type="InterPro" id="IPR015914">
    <property type="entry name" value="PAPs_N"/>
</dbReference>
<feature type="domain" description="SLH" evidence="4">
    <location>
        <begin position="706"/>
        <end position="764"/>
    </location>
</feature>
<feature type="domain" description="SLH" evidence="4">
    <location>
        <begin position="642"/>
        <end position="705"/>
    </location>
</feature>
<reference evidence="6" key="1">
    <citation type="journal article" date="2019" name="Int. J. Syst. Evol. Microbiol.">
        <title>The Global Catalogue of Microorganisms (GCM) 10K type strain sequencing project: providing services to taxonomists for standard genome sequencing and annotation.</title>
        <authorList>
            <consortium name="The Broad Institute Genomics Platform"/>
            <consortium name="The Broad Institute Genome Sequencing Center for Infectious Disease"/>
            <person name="Wu L."/>
            <person name="Ma J."/>
        </authorList>
    </citation>
    <scope>NUCLEOTIDE SEQUENCE [LARGE SCALE GENOMIC DNA]</scope>
    <source>
        <strain evidence="6">CGMCC 1.3240</strain>
    </source>
</reference>
<dbReference type="InterPro" id="IPR029052">
    <property type="entry name" value="Metallo-depent_PP-like"/>
</dbReference>
<keyword evidence="6" id="KW-1185">Reference proteome</keyword>
<dbReference type="Pfam" id="PF00149">
    <property type="entry name" value="Metallophos"/>
    <property type="match status" value="1"/>
</dbReference>
<dbReference type="PROSITE" id="PS51272">
    <property type="entry name" value="SLH"/>
    <property type="match status" value="3"/>
</dbReference>
<keyword evidence="3" id="KW-0812">Transmembrane</keyword>
<dbReference type="InterPro" id="IPR004843">
    <property type="entry name" value="Calcineurin-like_PHP"/>
</dbReference>
<dbReference type="Gene3D" id="3.60.21.10">
    <property type="match status" value="1"/>
</dbReference>
<dbReference type="EMBL" id="JBHSOW010000068">
    <property type="protein sequence ID" value="MFC5651124.1"/>
    <property type="molecule type" value="Genomic_DNA"/>
</dbReference>
<dbReference type="InterPro" id="IPR001119">
    <property type="entry name" value="SLH_dom"/>
</dbReference>
<protein>
    <submittedName>
        <fullName evidence="5">S-layer homology domain-containing protein</fullName>
    </submittedName>
</protein>
<evidence type="ECO:0000256" key="1">
    <source>
        <dbReference type="ARBA" id="ARBA00022729"/>
    </source>
</evidence>
<dbReference type="Gene3D" id="2.60.40.380">
    <property type="entry name" value="Purple acid phosphatase-like, N-terminal"/>
    <property type="match status" value="1"/>
</dbReference>
<feature type="transmembrane region" description="Helical" evidence="3">
    <location>
        <begin position="12"/>
        <end position="33"/>
    </location>
</feature>
<dbReference type="PANTHER" id="PTHR45867">
    <property type="entry name" value="PURPLE ACID PHOSPHATASE"/>
    <property type="match status" value="1"/>
</dbReference>
<dbReference type="Proteomes" id="UP001596047">
    <property type="component" value="Unassembled WGS sequence"/>
</dbReference>
<dbReference type="RefSeq" id="WP_379189720.1">
    <property type="nucleotide sequence ID" value="NZ_JBHSOW010000068.1"/>
</dbReference>
<feature type="region of interest" description="Disordered" evidence="2">
    <location>
        <begin position="600"/>
        <end position="647"/>
    </location>
</feature>
<comment type="caution">
    <text evidence="5">The sequence shown here is derived from an EMBL/GenBank/DDBJ whole genome shotgun (WGS) entry which is preliminary data.</text>
</comment>
<keyword evidence="3" id="KW-0472">Membrane</keyword>
<evidence type="ECO:0000313" key="5">
    <source>
        <dbReference type="EMBL" id="MFC5651124.1"/>
    </source>
</evidence>
<dbReference type="Gene3D" id="2.60.40.680">
    <property type="match status" value="1"/>
</dbReference>
<dbReference type="CDD" id="cd08547">
    <property type="entry name" value="Type_II_cohesin"/>
    <property type="match status" value="1"/>
</dbReference>
<keyword evidence="1" id="KW-0732">Signal</keyword>
<dbReference type="Pfam" id="PF00395">
    <property type="entry name" value="SLH"/>
    <property type="match status" value="3"/>
</dbReference>